<evidence type="ECO:0000313" key="2">
    <source>
        <dbReference type="Proteomes" id="UP001054945"/>
    </source>
</evidence>
<evidence type="ECO:0000313" key="1">
    <source>
        <dbReference type="EMBL" id="GIY54840.1"/>
    </source>
</evidence>
<proteinExistence type="predicted"/>
<organism evidence="1 2">
    <name type="scientific">Caerostris extrusa</name>
    <name type="common">Bark spider</name>
    <name type="synonym">Caerostris bankana</name>
    <dbReference type="NCBI Taxonomy" id="172846"/>
    <lineage>
        <taxon>Eukaryota</taxon>
        <taxon>Metazoa</taxon>
        <taxon>Ecdysozoa</taxon>
        <taxon>Arthropoda</taxon>
        <taxon>Chelicerata</taxon>
        <taxon>Arachnida</taxon>
        <taxon>Araneae</taxon>
        <taxon>Araneomorphae</taxon>
        <taxon>Entelegynae</taxon>
        <taxon>Araneoidea</taxon>
        <taxon>Araneidae</taxon>
        <taxon>Caerostris</taxon>
    </lineage>
</organism>
<dbReference type="EMBL" id="BPLR01012560">
    <property type="protein sequence ID" value="GIY54840.1"/>
    <property type="molecule type" value="Genomic_DNA"/>
</dbReference>
<dbReference type="Proteomes" id="UP001054945">
    <property type="component" value="Unassembled WGS sequence"/>
</dbReference>
<gene>
    <name evidence="1" type="primary">X975_06552</name>
    <name evidence="1" type="ORF">CEXT_374991</name>
</gene>
<keyword evidence="2" id="KW-1185">Reference proteome</keyword>
<name>A0AAV4UB41_CAEEX</name>
<comment type="caution">
    <text evidence="1">The sequence shown here is derived from an EMBL/GenBank/DDBJ whole genome shotgun (WGS) entry which is preliminary data.</text>
</comment>
<protein>
    <submittedName>
        <fullName evidence="1">Histone-lysine N-methyltransferase MLL3</fullName>
    </submittedName>
</protein>
<sequence>MVAKLTNLPPLRILEPNIQPNFSVLPVEGSGDLNLKEHQLRGRFGGATVPGQYDVYACKNHIRKIQHHL</sequence>
<reference evidence="1 2" key="1">
    <citation type="submission" date="2021-06" db="EMBL/GenBank/DDBJ databases">
        <title>Caerostris extrusa draft genome.</title>
        <authorList>
            <person name="Kono N."/>
            <person name="Arakawa K."/>
        </authorList>
    </citation>
    <scope>NUCLEOTIDE SEQUENCE [LARGE SCALE GENOMIC DNA]</scope>
</reference>
<accession>A0AAV4UB41</accession>
<dbReference type="AlphaFoldDB" id="A0AAV4UB41"/>